<evidence type="ECO:0000256" key="2">
    <source>
        <dbReference type="ARBA" id="ARBA00022528"/>
    </source>
</evidence>
<evidence type="ECO:0000313" key="11">
    <source>
        <dbReference type="Proteomes" id="UP001530400"/>
    </source>
</evidence>
<feature type="domain" description="Fungal lipase-type" evidence="9">
    <location>
        <begin position="223"/>
        <end position="386"/>
    </location>
</feature>
<evidence type="ECO:0000256" key="7">
    <source>
        <dbReference type="ARBA" id="ARBA00023098"/>
    </source>
</evidence>
<accession>A0ABD3PQZ8</accession>
<evidence type="ECO:0000256" key="3">
    <source>
        <dbReference type="ARBA" id="ARBA00022640"/>
    </source>
</evidence>
<sequence>MKLFDKIKSSPFTSKKKEAKDPTSDEKANAADESAAAELVLEQTLPPLELGNYTFNDGYAYPSLFQEADDMVKLSVLIYTLIELREIARSGKLDGHDASLKILDLPLPMDKALSIIATEADMLKELLSDGAHEEVLSALQALAGTNDVIVAKEDGEERKDKSAICGLLDAFNICWPATSNETDVKEDTDEYTISTVTAIGDKKSNDELVYVVGVNPNEKRITVAFRGSTTKNDFIVDSKMDMVSVPDPMTFATKPNEKSKGGKVESDICIHKGFYEYLFGSGKDGHSKYEEIMTHVQKLFDALPEYKTDYKLYVTGHSLGGALATLFGFYASASSIVPSPVTVVSVASPRVGNLQFAACFTEFESQGKIRHLRIANHRDPVTLGPTVSSKRMLTMGAMVFSPLGYLALKLSGNTAGAEEAYYHCGLKMKLRQDVEEDEQKCELTYSGALFLKEKASAEVVADEDVVGKKSASSTKKMSMNTSDMPLVSHHYGKAYTERMASVEEELAGMTLNELYKTKTGNVDVEGKDESLPEC</sequence>
<keyword evidence="6" id="KW-0442">Lipid degradation</keyword>
<keyword evidence="4" id="KW-0378">Hydrolase</keyword>
<reference evidence="10 11" key="1">
    <citation type="submission" date="2024-10" db="EMBL/GenBank/DDBJ databases">
        <title>Updated reference genomes for cyclostephanoid diatoms.</title>
        <authorList>
            <person name="Roberts W.R."/>
            <person name="Alverson A.J."/>
        </authorList>
    </citation>
    <scope>NUCLEOTIDE SEQUENCE [LARGE SCALE GENOMIC DNA]</scope>
    <source>
        <strain evidence="10 11">AJA010-31</strain>
    </source>
</reference>
<dbReference type="GO" id="GO:0016042">
    <property type="term" value="P:lipid catabolic process"/>
    <property type="evidence" value="ECO:0007669"/>
    <property type="project" value="UniProtKB-KW"/>
</dbReference>
<evidence type="ECO:0000313" key="10">
    <source>
        <dbReference type="EMBL" id="KAL3790263.1"/>
    </source>
</evidence>
<dbReference type="SUPFAM" id="SSF53474">
    <property type="entry name" value="alpha/beta-Hydrolases"/>
    <property type="match status" value="1"/>
</dbReference>
<dbReference type="Proteomes" id="UP001530400">
    <property type="component" value="Unassembled WGS sequence"/>
</dbReference>
<gene>
    <name evidence="10" type="ORF">ACHAWO_001338</name>
</gene>
<feature type="compositionally biased region" description="Basic and acidic residues" evidence="8">
    <location>
        <begin position="15"/>
        <end position="30"/>
    </location>
</feature>
<name>A0ABD3PQZ8_9STRA</name>
<dbReference type="AlphaFoldDB" id="A0ABD3PQZ8"/>
<feature type="region of interest" description="Disordered" evidence="8">
    <location>
        <begin position="1"/>
        <end position="33"/>
    </location>
</feature>
<keyword evidence="11" id="KW-1185">Reference proteome</keyword>
<keyword evidence="3" id="KW-0934">Plastid</keyword>
<evidence type="ECO:0000256" key="6">
    <source>
        <dbReference type="ARBA" id="ARBA00022963"/>
    </source>
</evidence>
<keyword evidence="2" id="KW-0150">Chloroplast</keyword>
<dbReference type="InterPro" id="IPR002921">
    <property type="entry name" value="Fungal_lipase-type"/>
</dbReference>
<dbReference type="EMBL" id="JALLPJ020000506">
    <property type="protein sequence ID" value="KAL3790263.1"/>
    <property type="molecule type" value="Genomic_DNA"/>
</dbReference>
<dbReference type="GO" id="GO:0009507">
    <property type="term" value="C:chloroplast"/>
    <property type="evidence" value="ECO:0007669"/>
    <property type="project" value="UniProtKB-SubCell"/>
</dbReference>
<dbReference type="CDD" id="cd00519">
    <property type="entry name" value="Lipase_3"/>
    <property type="match status" value="1"/>
</dbReference>
<evidence type="ECO:0000259" key="9">
    <source>
        <dbReference type="Pfam" id="PF01764"/>
    </source>
</evidence>
<organism evidence="10 11">
    <name type="scientific">Cyclotella atomus</name>
    <dbReference type="NCBI Taxonomy" id="382360"/>
    <lineage>
        <taxon>Eukaryota</taxon>
        <taxon>Sar</taxon>
        <taxon>Stramenopiles</taxon>
        <taxon>Ochrophyta</taxon>
        <taxon>Bacillariophyta</taxon>
        <taxon>Coscinodiscophyceae</taxon>
        <taxon>Thalassiosirophycidae</taxon>
        <taxon>Stephanodiscales</taxon>
        <taxon>Stephanodiscaceae</taxon>
        <taxon>Cyclotella</taxon>
    </lineage>
</organism>
<evidence type="ECO:0000256" key="1">
    <source>
        <dbReference type="ARBA" id="ARBA00004229"/>
    </source>
</evidence>
<evidence type="ECO:0000256" key="8">
    <source>
        <dbReference type="SAM" id="MobiDB-lite"/>
    </source>
</evidence>
<proteinExistence type="predicted"/>
<evidence type="ECO:0000256" key="4">
    <source>
        <dbReference type="ARBA" id="ARBA00022801"/>
    </source>
</evidence>
<keyword evidence="5" id="KW-0809">Transit peptide</keyword>
<comment type="caution">
    <text evidence="10">The sequence shown here is derived from an EMBL/GenBank/DDBJ whole genome shotgun (WGS) entry which is preliminary data.</text>
</comment>
<dbReference type="Pfam" id="PF01764">
    <property type="entry name" value="Lipase_3"/>
    <property type="match status" value="1"/>
</dbReference>
<dbReference type="GO" id="GO:0004620">
    <property type="term" value="F:phospholipase activity"/>
    <property type="evidence" value="ECO:0007669"/>
    <property type="project" value="UniProtKB-ARBA"/>
</dbReference>
<evidence type="ECO:0000256" key="5">
    <source>
        <dbReference type="ARBA" id="ARBA00022946"/>
    </source>
</evidence>
<keyword evidence="7" id="KW-0443">Lipid metabolism</keyword>
<dbReference type="PANTHER" id="PTHR31403">
    <property type="entry name" value="PHOSPHOLIPASE A1-IBETA2, CHLOROPLASTIC"/>
    <property type="match status" value="1"/>
</dbReference>
<protein>
    <recommendedName>
        <fullName evidence="9">Fungal lipase-type domain-containing protein</fullName>
    </recommendedName>
</protein>
<comment type="subcellular location">
    <subcellularLocation>
        <location evidence="1">Plastid</location>
        <location evidence="1">Chloroplast</location>
    </subcellularLocation>
</comment>
<dbReference type="InterPro" id="IPR029058">
    <property type="entry name" value="AB_hydrolase_fold"/>
</dbReference>
<dbReference type="Gene3D" id="3.40.50.1820">
    <property type="entry name" value="alpha/beta hydrolase"/>
    <property type="match status" value="1"/>
</dbReference>
<dbReference type="PANTHER" id="PTHR31403:SF7">
    <property type="entry name" value="PHOSPHOLIPASE A1-IGAMMA3, CHLOROPLASTIC"/>
    <property type="match status" value="1"/>
</dbReference>